<dbReference type="CDD" id="cd00130">
    <property type="entry name" value="PAS"/>
    <property type="match status" value="1"/>
</dbReference>
<dbReference type="PROSITE" id="PS50109">
    <property type="entry name" value="HIS_KIN"/>
    <property type="match status" value="1"/>
</dbReference>
<dbReference type="EMBL" id="CP100390">
    <property type="protein sequence ID" value="UZE96395.1"/>
    <property type="molecule type" value="Genomic_DNA"/>
</dbReference>
<feature type="transmembrane region" description="Helical" evidence="10">
    <location>
        <begin position="14"/>
        <end position="39"/>
    </location>
</feature>
<dbReference type="PROSITE" id="PS50113">
    <property type="entry name" value="PAC"/>
    <property type="match status" value="1"/>
</dbReference>
<keyword evidence="14" id="KW-1185">Reference proteome</keyword>
<keyword evidence="10" id="KW-0812">Transmembrane</keyword>
<feature type="domain" description="PAC" evidence="12">
    <location>
        <begin position="434"/>
        <end position="486"/>
    </location>
</feature>
<dbReference type="SUPFAM" id="SSF55874">
    <property type="entry name" value="ATPase domain of HSP90 chaperone/DNA topoisomerase II/histidine kinase"/>
    <property type="match status" value="1"/>
</dbReference>
<dbReference type="InterPro" id="IPR000014">
    <property type="entry name" value="PAS"/>
</dbReference>
<evidence type="ECO:0000256" key="3">
    <source>
        <dbReference type="ARBA" id="ARBA00022553"/>
    </source>
</evidence>
<feature type="domain" description="Histidine kinase" evidence="11">
    <location>
        <begin position="538"/>
        <end position="769"/>
    </location>
</feature>
<evidence type="ECO:0000256" key="5">
    <source>
        <dbReference type="ARBA" id="ARBA00022741"/>
    </source>
</evidence>
<dbReference type="InterPro" id="IPR036890">
    <property type="entry name" value="HATPase_C_sf"/>
</dbReference>
<dbReference type="InterPro" id="IPR005467">
    <property type="entry name" value="His_kinase_dom"/>
</dbReference>
<dbReference type="Proteomes" id="UP001163739">
    <property type="component" value="Chromosome"/>
</dbReference>
<dbReference type="InterPro" id="IPR036097">
    <property type="entry name" value="HisK_dim/P_sf"/>
</dbReference>
<dbReference type="PANTHER" id="PTHR43065:SF47">
    <property type="match status" value="1"/>
</dbReference>
<keyword evidence="4" id="KW-0808">Transferase</keyword>
<evidence type="ECO:0000313" key="13">
    <source>
        <dbReference type="EMBL" id="UZE96395.1"/>
    </source>
</evidence>
<evidence type="ECO:0000256" key="1">
    <source>
        <dbReference type="ARBA" id="ARBA00000085"/>
    </source>
</evidence>
<accession>A0ABY6N2Q9</accession>
<dbReference type="InterPro" id="IPR004358">
    <property type="entry name" value="Sig_transdc_His_kin-like_C"/>
</dbReference>
<dbReference type="SMART" id="SM00387">
    <property type="entry name" value="HATPase_c"/>
    <property type="match status" value="1"/>
</dbReference>
<evidence type="ECO:0000256" key="4">
    <source>
        <dbReference type="ARBA" id="ARBA00022679"/>
    </source>
</evidence>
<feature type="transmembrane region" description="Helical" evidence="10">
    <location>
        <begin position="278"/>
        <end position="307"/>
    </location>
</feature>
<dbReference type="InterPro" id="IPR013767">
    <property type="entry name" value="PAS_fold"/>
</dbReference>
<dbReference type="InterPro" id="IPR035965">
    <property type="entry name" value="PAS-like_dom_sf"/>
</dbReference>
<proteinExistence type="predicted"/>
<evidence type="ECO:0000256" key="6">
    <source>
        <dbReference type="ARBA" id="ARBA00022777"/>
    </source>
</evidence>
<evidence type="ECO:0000256" key="7">
    <source>
        <dbReference type="ARBA" id="ARBA00022840"/>
    </source>
</evidence>
<evidence type="ECO:0000256" key="8">
    <source>
        <dbReference type="ARBA" id="ARBA00023012"/>
    </source>
</evidence>
<keyword evidence="5" id="KW-0547">Nucleotide-binding</keyword>
<protein>
    <recommendedName>
        <fullName evidence="2">histidine kinase</fullName>
        <ecNumber evidence="2">2.7.13.3</ecNumber>
    </recommendedName>
</protein>
<dbReference type="CDD" id="cd18774">
    <property type="entry name" value="PDC2_HK_sensor"/>
    <property type="match status" value="1"/>
</dbReference>
<dbReference type="PANTHER" id="PTHR43065">
    <property type="entry name" value="SENSOR HISTIDINE KINASE"/>
    <property type="match status" value="1"/>
</dbReference>
<evidence type="ECO:0000259" key="11">
    <source>
        <dbReference type="PROSITE" id="PS50109"/>
    </source>
</evidence>
<dbReference type="GO" id="GO:0005524">
    <property type="term" value="F:ATP binding"/>
    <property type="evidence" value="ECO:0007669"/>
    <property type="project" value="UniProtKB-KW"/>
</dbReference>
<organism evidence="13 14">
    <name type="scientific">Alkalimarinus alittae</name>
    <dbReference type="NCBI Taxonomy" id="2961619"/>
    <lineage>
        <taxon>Bacteria</taxon>
        <taxon>Pseudomonadati</taxon>
        <taxon>Pseudomonadota</taxon>
        <taxon>Gammaproteobacteria</taxon>
        <taxon>Alteromonadales</taxon>
        <taxon>Alteromonadaceae</taxon>
        <taxon>Alkalimarinus</taxon>
    </lineage>
</organism>
<dbReference type="Gene3D" id="1.10.287.130">
    <property type="match status" value="1"/>
</dbReference>
<dbReference type="Pfam" id="PF02518">
    <property type="entry name" value="HATPase_c"/>
    <property type="match status" value="1"/>
</dbReference>
<keyword evidence="10" id="KW-1133">Transmembrane helix</keyword>
<sequence>MTQKMQRKLSLKSFLTLHFLLVSLIPIALVLMLAGVFLFPHLSKKETLDQEALAQAITSRIEIQLESAKRELQRFSKLLPILDNESHVQQFLDNIADISDVYEAVYIVNSDGLVTHVGLPALYQPYRDNYVGLDMSRKPFIIESRKTQQERFYGTFLSAVSGHLSAGYLIPMGEKMLVAEVSVDQLPELSAFLSKESGQTIMILDREGHLLVHPDSRFEHQQLNLSHIPLIKKGLEQNGASGAFSFQGIEYFGTVVLTGKTGWIVVVSKTLKQYQDTLFASGLILFASLLVGMVVAVIIAQVIGGVFSRRFRLFMRLAEAITSGHYDAKPAPSKIKEIEILGHEILNAGQQIKNREQALVVKEQRYRALVEQSPVGVIEWAPDLEIVGWNRVAQSILGFLDKGVISSAVDYLAQEENEQKLASLAIRFASEASFVAEHQFKSSAGENIICRSFNTSIIDDDGDLLGYLSLVEDITEQRRTQEEIQGLNAQLEQRVTDRTVALSNTNEQLKHALKNLKRTQSELLRADKLAALGAMVAGVSHELNTPIGNAVMAITTLEKQTHIFEAKYQAGDIKRSTFEDYLAISKESEQLVAKNLFRAAELITSFKQVAVDQTSAQKRVFELRQHIAEVLLTLQPQFKKSTVTLKSNVPMGIELNSFPGPLGQVITNLVNNALIHGFEKGERGVISISAEKLADDTVRIIVEDNGKGIPEENLEKVFDPFFSTRLGDGGTGLGLHIVHNIVTDVLAGSMALTSTEGGAQFTVIIPLAV</sequence>
<dbReference type="SMART" id="SM00091">
    <property type="entry name" value="PAS"/>
    <property type="match status" value="1"/>
</dbReference>
<dbReference type="Pfam" id="PF00989">
    <property type="entry name" value="PAS"/>
    <property type="match status" value="1"/>
</dbReference>
<keyword evidence="6" id="KW-0418">Kinase</keyword>
<dbReference type="PRINTS" id="PR00344">
    <property type="entry name" value="BCTRLSENSOR"/>
</dbReference>
<dbReference type="NCBIfam" id="TIGR00229">
    <property type="entry name" value="sensory_box"/>
    <property type="match status" value="1"/>
</dbReference>
<keyword evidence="3" id="KW-0597">Phosphoprotein</keyword>
<keyword evidence="7 13" id="KW-0067">ATP-binding</keyword>
<reference evidence="13" key="1">
    <citation type="submission" date="2022-06" db="EMBL/GenBank/DDBJ databases">
        <title>Alkalimarinus sp. nov., isolated from gut of a Alitta virens.</title>
        <authorList>
            <person name="Yang A.I."/>
            <person name="Shin N.-R."/>
        </authorList>
    </citation>
    <scope>NUCLEOTIDE SEQUENCE</scope>
    <source>
        <strain evidence="13">A2M4</strain>
    </source>
</reference>
<dbReference type="EC" id="2.7.13.3" evidence="2"/>
<comment type="catalytic activity">
    <reaction evidence="1">
        <text>ATP + protein L-histidine = ADP + protein N-phospho-L-histidine.</text>
        <dbReference type="EC" id="2.7.13.3"/>
    </reaction>
</comment>
<evidence type="ECO:0000256" key="2">
    <source>
        <dbReference type="ARBA" id="ARBA00012438"/>
    </source>
</evidence>
<gene>
    <name evidence="13" type="ORF">NKI27_01220</name>
</gene>
<keyword evidence="10" id="KW-0472">Membrane</keyword>
<evidence type="ECO:0000313" key="14">
    <source>
        <dbReference type="Proteomes" id="UP001163739"/>
    </source>
</evidence>
<dbReference type="CDD" id="cd00075">
    <property type="entry name" value="HATPase"/>
    <property type="match status" value="1"/>
</dbReference>
<evidence type="ECO:0000259" key="12">
    <source>
        <dbReference type="PROSITE" id="PS50113"/>
    </source>
</evidence>
<keyword evidence="8" id="KW-0902">Two-component regulatory system</keyword>
<dbReference type="InterPro" id="IPR003594">
    <property type="entry name" value="HATPase_dom"/>
</dbReference>
<dbReference type="CDD" id="cd00082">
    <property type="entry name" value="HisKA"/>
    <property type="match status" value="1"/>
</dbReference>
<dbReference type="Gene3D" id="3.30.450.20">
    <property type="entry name" value="PAS domain"/>
    <property type="match status" value="2"/>
</dbReference>
<dbReference type="SUPFAM" id="SSF47384">
    <property type="entry name" value="Homodimeric domain of signal transducing histidine kinase"/>
    <property type="match status" value="1"/>
</dbReference>
<feature type="coiled-coil region" evidence="9">
    <location>
        <begin position="474"/>
        <end position="526"/>
    </location>
</feature>
<dbReference type="SUPFAM" id="SSF55785">
    <property type="entry name" value="PYP-like sensor domain (PAS domain)"/>
    <property type="match status" value="1"/>
</dbReference>
<dbReference type="InterPro" id="IPR000700">
    <property type="entry name" value="PAS-assoc_C"/>
</dbReference>
<dbReference type="Gene3D" id="3.30.565.10">
    <property type="entry name" value="Histidine kinase-like ATPase, C-terminal domain"/>
    <property type="match status" value="1"/>
</dbReference>
<keyword evidence="9" id="KW-0175">Coiled coil</keyword>
<evidence type="ECO:0000256" key="9">
    <source>
        <dbReference type="SAM" id="Coils"/>
    </source>
</evidence>
<name>A0ABY6N2Q9_9ALTE</name>
<dbReference type="RefSeq" id="WP_265047881.1">
    <property type="nucleotide sequence ID" value="NZ_CP100390.1"/>
</dbReference>
<dbReference type="InterPro" id="IPR003661">
    <property type="entry name" value="HisK_dim/P_dom"/>
</dbReference>
<evidence type="ECO:0000256" key="10">
    <source>
        <dbReference type="SAM" id="Phobius"/>
    </source>
</evidence>